<evidence type="ECO:0000259" key="1">
    <source>
        <dbReference type="Pfam" id="PF06904"/>
    </source>
</evidence>
<keyword evidence="3" id="KW-1185">Reference proteome</keyword>
<gene>
    <name evidence="2" type="ORF">JF290_11870</name>
</gene>
<name>A0A8J7LWJ4_9RHOB</name>
<sequence>MASLFALCCLPALAKAPDSSQRPLARPVSTAPALAKAVQEAAPQRPELRPASEQSQAAARLQRVAFLSPAISARPWVRPKAVEQKAMAKRRMRREGAVCGDVDIQGDVVGDVPGRIQACGIEDAVRVRAVSGVALNPPALMNCKTAKALKTWTDNGLKPAFRQRGPVVEMRVAAHYVCRTRNNQRGARISEHGKGNAIDLSAFRMKDGEVITVLNGWGQGTTLRPLRRAYNRACGPFGTTLGPESDRFHRDHFHFDTADHRGGPYCR</sequence>
<organism evidence="2 3">
    <name type="scientific">Sedimentitalea arenosa</name>
    <dbReference type="NCBI Taxonomy" id="2798803"/>
    <lineage>
        <taxon>Bacteria</taxon>
        <taxon>Pseudomonadati</taxon>
        <taxon>Pseudomonadota</taxon>
        <taxon>Alphaproteobacteria</taxon>
        <taxon>Rhodobacterales</taxon>
        <taxon>Paracoccaceae</taxon>
        <taxon>Sedimentitalea</taxon>
    </lineage>
</organism>
<dbReference type="Proteomes" id="UP000619079">
    <property type="component" value="Unassembled WGS sequence"/>
</dbReference>
<dbReference type="Pfam" id="PF06904">
    <property type="entry name" value="Extensin-like_C"/>
    <property type="match status" value="1"/>
</dbReference>
<proteinExistence type="predicted"/>
<dbReference type="InterPro" id="IPR009683">
    <property type="entry name" value="Extensin-like_C"/>
</dbReference>
<dbReference type="AlphaFoldDB" id="A0A8J7LWJ4"/>
<comment type="caution">
    <text evidence="2">The sequence shown here is derived from an EMBL/GenBank/DDBJ whole genome shotgun (WGS) entry which is preliminary data.</text>
</comment>
<dbReference type="EMBL" id="JAELVR010000007">
    <property type="protein sequence ID" value="MBJ6372225.1"/>
    <property type="molecule type" value="Genomic_DNA"/>
</dbReference>
<accession>A0A8J7LWJ4</accession>
<evidence type="ECO:0000313" key="2">
    <source>
        <dbReference type="EMBL" id="MBJ6372225.1"/>
    </source>
</evidence>
<reference evidence="2" key="1">
    <citation type="submission" date="2020-12" db="EMBL/GenBank/DDBJ databases">
        <title>Sedimentitalea sp. nov., isolated from sand in Incheon.</title>
        <authorList>
            <person name="Kim W."/>
        </authorList>
    </citation>
    <scope>NUCLEOTIDE SEQUENCE</scope>
    <source>
        <strain evidence="2">CAU 1593</strain>
    </source>
</reference>
<feature type="domain" description="Extensin-like C-terminal" evidence="1">
    <location>
        <begin position="117"/>
        <end position="267"/>
    </location>
</feature>
<evidence type="ECO:0000313" key="3">
    <source>
        <dbReference type="Proteomes" id="UP000619079"/>
    </source>
</evidence>
<protein>
    <submittedName>
        <fullName evidence="2">Extensin family protein</fullName>
    </submittedName>
</protein>